<organism evidence="6 7">
    <name type="scientific">Roseitalea porphyridii</name>
    <dbReference type="NCBI Taxonomy" id="1852022"/>
    <lineage>
        <taxon>Bacteria</taxon>
        <taxon>Pseudomonadati</taxon>
        <taxon>Pseudomonadota</taxon>
        <taxon>Alphaproteobacteria</taxon>
        <taxon>Hyphomicrobiales</taxon>
        <taxon>Ahrensiaceae</taxon>
        <taxon>Roseitalea</taxon>
    </lineage>
</organism>
<feature type="domain" description="CENP-V/GFA" evidence="5">
    <location>
        <begin position="5"/>
        <end position="121"/>
    </location>
</feature>
<dbReference type="KEGG" id="rpod:E0E05_15835"/>
<evidence type="ECO:0000256" key="1">
    <source>
        <dbReference type="ARBA" id="ARBA00005495"/>
    </source>
</evidence>
<reference evidence="6 7" key="1">
    <citation type="journal article" date="2017" name="Int. J. Syst. Evol. Microbiol.">
        <title>Roseitalea porphyridii gen. nov., sp. nov., isolated from a red alga, and reclassification of Hoeflea suaedae Chung et al. 2013 as Pseudohoeflea suaedae gen. nov., comb. nov.</title>
        <authorList>
            <person name="Hyeon J.W."/>
            <person name="Jeong S.E."/>
            <person name="Baek K."/>
            <person name="Jeon C.O."/>
        </authorList>
    </citation>
    <scope>NUCLEOTIDE SEQUENCE [LARGE SCALE GENOMIC DNA]</scope>
    <source>
        <strain evidence="6 7">MA7-20</strain>
    </source>
</reference>
<gene>
    <name evidence="6" type="ORF">E0E05_15835</name>
</gene>
<dbReference type="SUPFAM" id="SSF51316">
    <property type="entry name" value="Mss4-like"/>
    <property type="match status" value="1"/>
</dbReference>
<dbReference type="GeneID" id="90768777"/>
<dbReference type="PROSITE" id="PS51891">
    <property type="entry name" value="CENP_V_GFA"/>
    <property type="match status" value="1"/>
</dbReference>
<keyword evidence="7" id="KW-1185">Reference proteome</keyword>
<dbReference type="InterPro" id="IPR011057">
    <property type="entry name" value="Mss4-like_sf"/>
</dbReference>
<accession>A0A4P6V5T8</accession>
<dbReference type="Pfam" id="PF04828">
    <property type="entry name" value="GFA"/>
    <property type="match status" value="1"/>
</dbReference>
<keyword evidence="2" id="KW-0479">Metal-binding</keyword>
<dbReference type="Proteomes" id="UP000293719">
    <property type="component" value="Chromosome"/>
</dbReference>
<keyword evidence="4" id="KW-0456">Lyase</keyword>
<dbReference type="GO" id="GO:0046872">
    <property type="term" value="F:metal ion binding"/>
    <property type="evidence" value="ECO:0007669"/>
    <property type="project" value="UniProtKB-KW"/>
</dbReference>
<name>A0A4P6V5T8_9HYPH</name>
<evidence type="ECO:0000256" key="3">
    <source>
        <dbReference type="ARBA" id="ARBA00022833"/>
    </source>
</evidence>
<keyword evidence="3" id="KW-0862">Zinc</keyword>
<dbReference type="EMBL" id="CP036532">
    <property type="protein sequence ID" value="QBK31930.1"/>
    <property type="molecule type" value="Genomic_DNA"/>
</dbReference>
<protein>
    <submittedName>
        <fullName evidence="6">GFA family protein</fullName>
    </submittedName>
</protein>
<proteinExistence type="inferred from homology"/>
<sequence length="136" mass="14992">MSQTHRGSCLCGQVRFEITGDFERFYLCHCRRCRKGTGSAHAANLFAPGATLRWLSGEGQVRQYAVPETRHTRCFCETCGAPVPRAPRSGTLVVVPAGSLDSPVTIRPDAHIFMADRADWDHALEQVPQVDTVPKP</sequence>
<evidence type="ECO:0000313" key="6">
    <source>
        <dbReference type="EMBL" id="QBK31930.1"/>
    </source>
</evidence>
<dbReference type="GO" id="GO:0016846">
    <property type="term" value="F:carbon-sulfur lyase activity"/>
    <property type="evidence" value="ECO:0007669"/>
    <property type="project" value="InterPro"/>
</dbReference>
<comment type="similarity">
    <text evidence="1">Belongs to the Gfa family.</text>
</comment>
<evidence type="ECO:0000259" key="5">
    <source>
        <dbReference type="PROSITE" id="PS51891"/>
    </source>
</evidence>
<dbReference type="OrthoDB" id="9807246at2"/>
<evidence type="ECO:0000256" key="2">
    <source>
        <dbReference type="ARBA" id="ARBA00022723"/>
    </source>
</evidence>
<dbReference type="Gene3D" id="3.90.1590.10">
    <property type="entry name" value="glutathione-dependent formaldehyde- activating enzyme (gfa)"/>
    <property type="match status" value="1"/>
</dbReference>
<evidence type="ECO:0000313" key="7">
    <source>
        <dbReference type="Proteomes" id="UP000293719"/>
    </source>
</evidence>
<dbReference type="AlphaFoldDB" id="A0A4P6V5T8"/>
<dbReference type="PANTHER" id="PTHR33337">
    <property type="entry name" value="GFA DOMAIN-CONTAINING PROTEIN"/>
    <property type="match status" value="1"/>
</dbReference>
<evidence type="ECO:0000256" key="4">
    <source>
        <dbReference type="ARBA" id="ARBA00023239"/>
    </source>
</evidence>
<dbReference type="PANTHER" id="PTHR33337:SF40">
    <property type="entry name" value="CENP-V_GFA DOMAIN-CONTAINING PROTEIN-RELATED"/>
    <property type="match status" value="1"/>
</dbReference>
<dbReference type="InterPro" id="IPR006913">
    <property type="entry name" value="CENP-V/GFA"/>
</dbReference>
<dbReference type="RefSeq" id="WP_131617577.1">
    <property type="nucleotide sequence ID" value="NZ_CP036532.1"/>
</dbReference>